<proteinExistence type="inferred from homology"/>
<dbReference type="PROSITE" id="PS50885">
    <property type="entry name" value="HAMP"/>
    <property type="match status" value="2"/>
</dbReference>
<feature type="transmembrane region" description="Helical" evidence="5">
    <location>
        <begin position="12"/>
        <end position="32"/>
    </location>
</feature>
<dbReference type="Gene3D" id="1.10.287.950">
    <property type="entry name" value="Methyl-accepting chemotaxis protein"/>
    <property type="match status" value="1"/>
</dbReference>
<name>A0ABS0BUY5_9GAMM</name>
<dbReference type="SMART" id="SM00283">
    <property type="entry name" value="MA"/>
    <property type="match status" value="1"/>
</dbReference>
<dbReference type="Pfam" id="PF00015">
    <property type="entry name" value="MCPsignal"/>
    <property type="match status" value="1"/>
</dbReference>
<evidence type="ECO:0000256" key="3">
    <source>
        <dbReference type="PROSITE-ProRule" id="PRU00284"/>
    </source>
</evidence>
<dbReference type="InterPro" id="IPR000727">
    <property type="entry name" value="T_SNARE_dom"/>
</dbReference>
<dbReference type="InterPro" id="IPR003660">
    <property type="entry name" value="HAMP_dom"/>
</dbReference>
<reference evidence="9 10" key="1">
    <citation type="submission" date="2020-06" db="EMBL/GenBank/DDBJ databases">
        <authorList>
            <person name="Scott K."/>
        </authorList>
    </citation>
    <scope>NUCLEOTIDE SEQUENCE [LARGE SCALE GENOMIC DNA]</scope>
    <source>
        <strain evidence="9 10">HH1</strain>
    </source>
</reference>
<accession>A0ABS0BUY5</accession>
<reference evidence="9 10" key="2">
    <citation type="submission" date="2020-11" db="EMBL/GenBank/DDBJ databases">
        <title>Sulfur oxidizing isolate from Hospital Hole Sinkhole.</title>
        <authorList>
            <person name="Scott K.M."/>
        </authorList>
    </citation>
    <scope>NUCLEOTIDE SEQUENCE [LARGE SCALE GENOMIC DNA]</scope>
    <source>
        <strain evidence="9 10">HH1</strain>
    </source>
</reference>
<dbReference type="RefSeq" id="WP_194947156.1">
    <property type="nucleotide sequence ID" value="NZ_JACBGI020000001.1"/>
</dbReference>
<feature type="domain" description="Methyl-accepting transducer" evidence="6">
    <location>
        <begin position="568"/>
        <end position="797"/>
    </location>
</feature>
<keyword evidence="10" id="KW-1185">Reference proteome</keyword>
<dbReference type="PANTHER" id="PTHR43531">
    <property type="entry name" value="PROTEIN ICFG"/>
    <property type="match status" value="1"/>
</dbReference>
<feature type="domain" description="T-SNARE coiled-coil homology" evidence="7">
    <location>
        <begin position="727"/>
        <end position="789"/>
    </location>
</feature>
<dbReference type="CDD" id="cd11386">
    <property type="entry name" value="MCP_signal"/>
    <property type="match status" value="1"/>
</dbReference>
<keyword evidence="3" id="KW-0807">Transducer</keyword>
<keyword evidence="1" id="KW-0488">Methylation</keyword>
<feature type="coiled-coil region" evidence="4">
    <location>
        <begin position="590"/>
        <end position="617"/>
    </location>
</feature>
<dbReference type="Gene3D" id="1.20.120.1530">
    <property type="match status" value="1"/>
</dbReference>
<comment type="similarity">
    <text evidence="2">Belongs to the methyl-accepting chemotaxis (MCP) protein family.</text>
</comment>
<dbReference type="SMART" id="SM00304">
    <property type="entry name" value="HAMP"/>
    <property type="match status" value="3"/>
</dbReference>
<dbReference type="InterPro" id="IPR004089">
    <property type="entry name" value="MCPsignal_dom"/>
</dbReference>
<evidence type="ECO:0000313" key="9">
    <source>
        <dbReference type="EMBL" id="MBF6056789.1"/>
    </source>
</evidence>
<dbReference type="InterPro" id="IPR051310">
    <property type="entry name" value="MCP_chemotaxis"/>
</dbReference>
<dbReference type="Pfam" id="PF18947">
    <property type="entry name" value="HAMP_2"/>
    <property type="match status" value="2"/>
</dbReference>
<evidence type="ECO:0000256" key="1">
    <source>
        <dbReference type="ARBA" id="ARBA00022481"/>
    </source>
</evidence>
<gene>
    <name evidence="9" type="ORF">H8792_000360</name>
</gene>
<evidence type="ECO:0000259" key="6">
    <source>
        <dbReference type="PROSITE" id="PS50111"/>
    </source>
</evidence>
<keyword evidence="4" id="KW-0175">Coiled coil</keyword>
<dbReference type="PROSITE" id="PS50192">
    <property type="entry name" value="T_SNARE"/>
    <property type="match status" value="1"/>
</dbReference>
<dbReference type="PROSITE" id="PS50111">
    <property type="entry name" value="CHEMOTAXIS_TRANSDUC_2"/>
    <property type="match status" value="1"/>
</dbReference>
<keyword evidence="5" id="KW-1133">Transmembrane helix</keyword>
<dbReference type="PANTHER" id="PTHR43531:SF14">
    <property type="entry name" value="METHYL-ACCEPTING CHEMOTAXIS PROTEIN I-RELATED"/>
    <property type="match status" value="1"/>
</dbReference>
<dbReference type="SUPFAM" id="SSF58104">
    <property type="entry name" value="Methyl-accepting chemotaxis protein (MCP) signaling domain"/>
    <property type="match status" value="2"/>
</dbReference>
<evidence type="ECO:0000313" key="10">
    <source>
        <dbReference type="Proteomes" id="UP001193680"/>
    </source>
</evidence>
<protein>
    <submittedName>
        <fullName evidence="9">HAMP domain-containing protein</fullName>
    </submittedName>
</protein>
<dbReference type="SUPFAM" id="SSF103190">
    <property type="entry name" value="Sensory domain-like"/>
    <property type="match status" value="1"/>
</dbReference>
<feature type="domain" description="HAMP" evidence="8">
    <location>
        <begin position="472"/>
        <end position="518"/>
    </location>
</feature>
<sequence>MFANLSLKYKIFITAVGIGLTVAIFEGATSYFSNVVPVKERVEKQMIQKMDSLIRAEIDFKVQAGIIGSSAISMETKIIEALQVEDREELVPIISGVRDHYAKQTDYKNIGTQIMTADGRSLIKSWDPESWGQDLTNSPLIQRALKEKHAFGSLAIGDQGVSVVAVSPIFDHANNDEFLGMASFKQGLKSVVKDVKKTVNGDWILLIDRNYIKKVYGKMPVLDGNTPVGTHYILANNNWFNPEAIKTLQSDYREINGQESAVYLHGHQVIVNIPAYDEDSHVMGRHVFLMDDSEYMAPIQQAEFAAWEQLIVLSLGIIALSLIIVYTVIRLVIRPLSVVQQQTDKILTTGDFSLRIPNVSKDEIGQTAVAINTLLGQVSTALDEANDSVAAMAKGDFTQCIRGEYQGDLHALKTGVNQSIDTIQKVMDGISHMMQALREGDYQFRLSLETKGDYARIINDVQHAIAETDAIISDINRVMTDMQNGRFQSRVEADANGQLEQLKERINTSLESLNNAMNDIIRVVGAQSEGNLTLSIDNDYQGDLATLKNAINQSAKTLSESIAVAVNAANSVQHEANDLAKDANDLSGRIQEQAAAIEETSATMEEMNSAVQNNTENAHRASQVVQQVQHETLQADQVMKRTIEAMNGIHESSNEISDIISLIDSIAFQTNLLALNAAVEAARAGEHGRGFAVVAGEVRALAQKSAEAAKDIKNLIDANVERIGQGTALVDESGQVMQQITQSISEVTRMIQQISHASSEQAEGVNQVYQAISDIDSATQQNSTVVERTSASAAKMNHQASELSINMAHFKT</sequence>
<dbReference type="EMBL" id="JACBGI020000001">
    <property type="protein sequence ID" value="MBF6056789.1"/>
    <property type="molecule type" value="Genomic_DNA"/>
</dbReference>
<evidence type="ECO:0000259" key="7">
    <source>
        <dbReference type="PROSITE" id="PS50192"/>
    </source>
</evidence>
<organism evidence="9 10">
    <name type="scientific">Thiomicrorhabdus heinhorstiae</name>
    <dbReference type="NCBI Taxonomy" id="2748010"/>
    <lineage>
        <taxon>Bacteria</taxon>
        <taxon>Pseudomonadati</taxon>
        <taxon>Pseudomonadota</taxon>
        <taxon>Gammaproteobacteria</taxon>
        <taxon>Thiotrichales</taxon>
        <taxon>Piscirickettsiaceae</taxon>
        <taxon>Thiomicrorhabdus</taxon>
    </lineage>
</organism>
<dbReference type="InterPro" id="IPR029151">
    <property type="entry name" value="Sensor-like_sf"/>
</dbReference>
<dbReference type="Gene3D" id="6.10.340.10">
    <property type="match status" value="1"/>
</dbReference>
<comment type="caution">
    <text evidence="9">The sequence shown here is derived from an EMBL/GenBank/DDBJ whole genome shotgun (WGS) entry which is preliminary data.</text>
</comment>
<keyword evidence="5" id="KW-0812">Transmembrane</keyword>
<feature type="domain" description="HAMP" evidence="8">
    <location>
        <begin position="330"/>
        <end position="383"/>
    </location>
</feature>
<evidence type="ECO:0000256" key="5">
    <source>
        <dbReference type="SAM" id="Phobius"/>
    </source>
</evidence>
<evidence type="ECO:0000256" key="2">
    <source>
        <dbReference type="ARBA" id="ARBA00029447"/>
    </source>
</evidence>
<evidence type="ECO:0000256" key="4">
    <source>
        <dbReference type="SAM" id="Coils"/>
    </source>
</evidence>
<dbReference type="CDD" id="cd06225">
    <property type="entry name" value="HAMP"/>
    <property type="match status" value="1"/>
</dbReference>
<evidence type="ECO:0000259" key="8">
    <source>
        <dbReference type="PROSITE" id="PS50885"/>
    </source>
</evidence>
<keyword evidence="5" id="KW-0472">Membrane</keyword>
<dbReference type="Proteomes" id="UP001193680">
    <property type="component" value="Unassembled WGS sequence"/>
</dbReference>
<feature type="transmembrane region" description="Helical" evidence="5">
    <location>
        <begin position="310"/>
        <end position="333"/>
    </location>
</feature>